<keyword evidence="3" id="KW-1185">Reference proteome</keyword>
<feature type="compositionally biased region" description="Acidic residues" evidence="1">
    <location>
        <begin position="484"/>
        <end position="502"/>
    </location>
</feature>
<evidence type="ECO:0000313" key="3">
    <source>
        <dbReference type="Proteomes" id="UP000247702"/>
    </source>
</evidence>
<sequence>MITHNMESIFNKLPNSEDAVVYSIYFPLPTSDQISFLQENSVLILSDLNQYLNGYIWQKDPFELRIFKNESDPSYPFLHGKTRFGDCIDDEWFIVFLLRQISLKYKETVISVSDSDGEFLLIEAAKQLPSWLDPSNSENRVYIYQNELHIIPLPKTPAEIFNIPAGKLSVDKAVGLIRNNNINTKVDINIQLAAFGKSNEFPQKIQQNFHRARCHIPRKIAHILYQDPQLIAPAVEAFYTRDPIALKACQKMENFSPSASITVTVKFTKTLYAQMISQRFLPPKPFKLPASTSKNFKAAELGMKLACGMEILCTDKHYTKLATKSSEMNVETYPFNEDPEWKLFRDKLVKRNFFRGEIEGSKKYKQLDNIAKQQYLINKIETMDQEANNKSSFEQINLLLRKPMIPDQVLTADTTEDDDSWINIDYKQLEELLNERERGYGEIKKSMDEQGNPVDLTNMIDTFEKFIDFEGAGVEGAEFLDEHMSDDDDDDDDDDNVDELDDTLLNNNDVRLDPTEFLNIMRKTLGISEEEYRKLATTKLKQEQEKIAKSDKIPIIVQENKQKSTQSTAPISIEEMNEDLDMNTYMQAMEAELSASRIPESFIRSPNEVIGKQDYDKVKDDLLSKKEKEKATDSIDMEVDEESDELYKPVDINLNLVKNLLESFKSQEGLPGPVSNIFNRLGNVIPKDEEDKSDEQ</sequence>
<evidence type="ECO:0008006" key="4">
    <source>
        <dbReference type="Google" id="ProtNLM"/>
    </source>
</evidence>
<proteinExistence type="predicted"/>
<comment type="caution">
    <text evidence="2">The sequence shown here is derived from an EMBL/GenBank/DDBJ whole genome shotgun (WGS) entry which is preliminary data.</text>
</comment>
<dbReference type="PANTHER" id="PTHR13060">
    <property type="entry name" value="SGT1 PROTEIN HSGT1 SUPPRESSOR OF GCR2"/>
    <property type="match status" value="1"/>
</dbReference>
<dbReference type="Pfam" id="PF07093">
    <property type="entry name" value="SGT1"/>
    <property type="match status" value="1"/>
</dbReference>
<dbReference type="STRING" id="94130.A0A2Z6RIR8"/>
<dbReference type="EMBL" id="BEXD01003779">
    <property type="protein sequence ID" value="GBC01971.1"/>
    <property type="molecule type" value="Genomic_DNA"/>
</dbReference>
<dbReference type="GO" id="GO:0005634">
    <property type="term" value="C:nucleus"/>
    <property type="evidence" value="ECO:0007669"/>
    <property type="project" value="TreeGrafter"/>
</dbReference>
<protein>
    <recommendedName>
        <fullName evidence="4">SGT1-domain-containing protein</fullName>
    </recommendedName>
</protein>
<evidence type="ECO:0000256" key="1">
    <source>
        <dbReference type="SAM" id="MobiDB-lite"/>
    </source>
</evidence>
<feature type="region of interest" description="Disordered" evidence="1">
    <location>
        <begin position="482"/>
        <end position="502"/>
    </location>
</feature>
<dbReference type="Proteomes" id="UP000247702">
    <property type="component" value="Unassembled WGS sequence"/>
</dbReference>
<dbReference type="InterPro" id="IPR010770">
    <property type="entry name" value="Ecd"/>
</dbReference>
<gene>
    <name evidence="2" type="ORF">RclHR1_00440037</name>
</gene>
<organism evidence="2 3">
    <name type="scientific">Rhizophagus clarus</name>
    <dbReference type="NCBI Taxonomy" id="94130"/>
    <lineage>
        <taxon>Eukaryota</taxon>
        <taxon>Fungi</taxon>
        <taxon>Fungi incertae sedis</taxon>
        <taxon>Mucoromycota</taxon>
        <taxon>Glomeromycotina</taxon>
        <taxon>Glomeromycetes</taxon>
        <taxon>Glomerales</taxon>
        <taxon>Glomeraceae</taxon>
        <taxon>Rhizophagus</taxon>
    </lineage>
</organism>
<reference evidence="2 3" key="1">
    <citation type="submission" date="2017-11" db="EMBL/GenBank/DDBJ databases">
        <title>The genome of Rhizophagus clarus HR1 reveals common genetic basis of auxotrophy among arbuscular mycorrhizal fungi.</title>
        <authorList>
            <person name="Kobayashi Y."/>
        </authorList>
    </citation>
    <scope>NUCLEOTIDE SEQUENCE [LARGE SCALE GENOMIC DNA]</scope>
    <source>
        <strain evidence="2 3">HR1</strain>
    </source>
</reference>
<accession>A0A2Z6RIR8</accession>
<evidence type="ECO:0000313" key="2">
    <source>
        <dbReference type="EMBL" id="GBC01971.1"/>
    </source>
</evidence>
<dbReference type="AlphaFoldDB" id="A0A2Z6RIR8"/>
<name>A0A2Z6RIR8_9GLOM</name>
<dbReference type="PANTHER" id="PTHR13060:SF0">
    <property type="entry name" value="PROTEIN ECDYSONELESS HOMOLOG"/>
    <property type="match status" value="1"/>
</dbReference>